<feature type="domain" description="Glutamate/phenylalanine/leucine/valine/L-tryptophan dehydrogenase C-terminal" evidence="6">
    <location>
        <begin position="188"/>
        <end position="417"/>
    </location>
</feature>
<comment type="similarity">
    <text evidence="1 4 5">Belongs to the Glu/Leu/Phe/Val dehydrogenases family.</text>
</comment>
<dbReference type="EMBL" id="JBHUHO010000008">
    <property type="protein sequence ID" value="MFD2114719.1"/>
    <property type="molecule type" value="Genomic_DNA"/>
</dbReference>
<dbReference type="InterPro" id="IPR006097">
    <property type="entry name" value="Glu/Leu/Phe/Val/Trp_DH_dimer"/>
</dbReference>
<dbReference type="SUPFAM" id="SSF53223">
    <property type="entry name" value="Aminoacid dehydrogenase-like, N-terminal domain"/>
    <property type="match status" value="1"/>
</dbReference>
<dbReference type="Pfam" id="PF00208">
    <property type="entry name" value="ELFV_dehydrog"/>
    <property type="match status" value="1"/>
</dbReference>
<dbReference type="InterPro" id="IPR036291">
    <property type="entry name" value="NAD(P)-bd_dom_sf"/>
</dbReference>
<dbReference type="SMART" id="SM00839">
    <property type="entry name" value="ELFV_dehydrog"/>
    <property type="match status" value="1"/>
</dbReference>
<dbReference type="InterPro" id="IPR006095">
    <property type="entry name" value="Glu/Leu/Phe/Val/Trp_DH"/>
</dbReference>
<dbReference type="Gene3D" id="3.40.50.720">
    <property type="entry name" value="NAD(P)-binding Rossmann-like Domain"/>
    <property type="match status" value="1"/>
</dbReference>
<evidence type="ECO:0000256" key="4">
    <source>
        <dbReference type="PIRNR" id="PIRNR000185"/>
    </source>
</evidence>
<protein>
    <recommendedName>
        <fullName evidence="2 4">Glutamate dehydrogenase</fullName>
    </recommendedName>
</protein>
<keyword evidence="8" id="KW-1185">Reference proteome</keyword>
<evidence type="ECO:0000313" key="8">
    <source>
        <dbReference type="Proteomes" id="UP001597362"/>
    </source>
</evidence>
<dbReference type="CDD" id="cd01076">
    <property type="entry name" value="NAD_bind_1_Glu_DH"/>
    <property type="match status" value="1"/>
</dbReference>
<evidence type="ECO:0000256" key="2">
    <source>
        <dbReference type="ARBA" id="ARBA00012896"/>
    </source>
</evidence>
<accession>A0ABW4YGR0</accession>
<dbReference type="InterPro" id="IPR006096">
    <property type="entry name" value="Glu/Leu/Phe/Val/Trp_DH_C"/>
</dbReference>
<dbReference type="PRINTS" id="PR00082">
    <property type="entry name" value="GLFDHDRGNASE"/>
</dbReference>
<organism evidence="7 8">
    <name type="scientific">Paenibacillus yanchengensis</name>
    <dbReference type="NCBI Taxonomy" id="2035833"/>
    <lineage>
        <taxon>Bacteria</taxon>
        <taxon>Bacillati</taxon>
        <taxon>Bacillota</taxon>
        <taxon>Bacilli</taxon>
        <taxon>Bacillales</taxon>
        <taxon>Paenibacillaceae</taxon>
        <taxon>Paenibacillus</taxon>
    </lineage>
</organism>
<comment type="caution">
    <text evidence="7">The sequence shown here is derived from an EMBL/GenBank/DDBJ whole genome shotgun (WGS) entry which is preliminary data.</text>
</comment>
<evidence type="ECO:0000256" key="5">
    <source>
        <dbReference type="RuleBase" id="RU004417"/>
    </source>
</evidence>
<dbReference type="InterPro" id="IPR046346">
    <property type="entry name" value="Aminoacid_DH-like_N_sf"/>
</dbReference>
<dbReference type="Proteomes" id="UP001597362">
    <property type="component" value="Unassembled WGS sequence"/>
</dbReference>
<dbReference type="RefSeq" id="WP_377769737.1">
    <property type="nucleotide sequence ID" value="NZ_JBHUHO010000008.1"/>
</dbReference>
<dbReference type="PROSITE" id="PS00074">
    <property type="entry name" value="GLFV_DEHYDROGENASE"/>
    <property type="match status" value="1"/>
</dbReference>
<dbReference type="InterPro" id="IPR014362">
    <property type="entry name" value="Glu_DH"/>
</dbReference>
<dbReference type="PANTHER" id="PTHR11606:SF13">
    <property type="entry name" value="GLUTAMATE DEHYDROGENASE 1, MITOCHONDRIAL"/>
    <property type="match status" value="1"/>
</dbReference>
<evidence type="ECO:0000256" key="3">
    <source>
        <dbReference type="ARBA" id="ARBA00023002"/>
    </source>
</evidence>
<evidence type="ECO:0000313" key="7">
    <source>
        <dbReference type="EMBL" id="MFD2114719.1"/>
    </source>
</evidence>
<gene>
    <name evidence="7" type="ORF">ACFSJH_03010</name>
</gene>
<dbReference type="Gene3D" id="3.40.50.10860">
    <property type="entry name" value="Leucine Dehydrogenase, chain A, domain 1"/>
    <property type="match status" value="1"/>
</dbReference>
<evidence type="ECO:0000256" key="1">
    <source>
        <dbReference type="ARBA" id="ARBA00006382"/>
    </source>
</evidence>
<dbReference type="InterPro" id="IPR033922">
    <property type="entry name" value="NAD_bind_Glu_DH"/>
</dbReference>
<keyword evidence="3 4" id="KW-0560">Oxidoreductase</keyword>
<evidence type="ECO:0000259" key="6">
    <source>
        <dbReference type="SMART" id="SM00839"/>
    </source>
</evidence>
<proteinExistence type="inferred from homology"/>
<dbReference type="GO" id="GO:0016491">
    <property type="term" value="F:oxidoreductase activity"/>
    <property type="evidence" value="ECO:0007669"/>
    <property type="project" value="UniProtKB-KW"/>
</dbReference>
<dbReference type="InterPro" id="IPR033524">
    <property type="entry name" value="Glu/Leu/Phe/Val_DH_AS"/>
</dbReference>
<dbReference type="SUPFAM" id="SSF51735">
    <property type="entry name" value="NAD(P)-binding Rossmann-fold domains"/>
    <property type="match status" value="1"/>
</dbReference>
<sequence>MTATTVKESLNPYEIAQQQVDAAAKLLKLPEHVITLLKHPKKVLSVSFPVKMDDGTVRVFEGFRAQHNDAIGPTKGGIRFHPDVTMDEVKALSMWMSFKCGVVGLPYGGGKGGVICNPQEHSKAEIERISRAFMEAIVDFVGPDRDIPAPDVYTTSQIMGWMMDEYSRLKGRYSPGVITGKPLIIGGSKGRTEATAQGCVYTILGALEDKGLQAENATVAVQGFGNAGRIAARLLAEAGCKVVAVSDSKCGLYDPNGLDVSILEDLKDNASLADYGQNCVITNAELLELEVDILVPAALENVITASNANNIKAKIVAEAANGPTTPEADRVLFNKGITVIPDVLANAGGVTVSYFEWVQNLQHYYWSEQEVLDRLKTNMIISYEAVRDMATEFNTDFRTAAYMISIKRIASAMEARGWI</sequence>
<dbReference type="Pfam" id="PF02812">
    <property type="entry name" value="ELFV_dehydrog_N"/>
    <property type="match status" value="1"/>
</dbReference>
<dbReference type="PIRSF" id="PIRSF000185">
    <property type="entry name" value="Glu_DH"/>
    <property type="match status" value="1"/>
</dbReference>
<dbReference type="PANTHER" id="PTHR11606">
    <property type="entry name" value="GLUTAMATE DEHYDROGENASE"/>
    <property type="match status" value="1"/>
</dbReference>
<name>A0ABW4YGR0_9BACL</name>
<reference evidence="8" key="1">
    <citation type="journal article" date="2019" name="Int. J. Syst. Evol. Microbiol.">
        <title>The Global Catalogue of Microorganisms (GCM) 10K type strain sequencing project: providing services to taxonomists for standard genome sequencing and annotation.</title>
        <authorList>
            <consortium name="The Broad Institute Genomics Platform"/>
            <consortium name="The Broad Institute Genome Sequencing Center for Infectious Disease"/>
            <person name="Wu L."/>
            <person name="Ma J."/>
        </authorList>
    </citation>
    <scope>NUCLEOTIDE SEQUENCE [LARGE SCALE GENOMIC DNA]</scope>
    <source>
        <strain evidence="8">GH52</strain>
    </source>
</reference>